<evidence type="ECO:0000256" key="7">
    <source>
        <dbReference type="SAM" id="MobiDB-lite"/>
    </source>
</evidence>
<evidence type="ECO:0000256" key="4">
    <source>
        <dbReference type="ARBA" id="ARBA00022490"/>
    </source>
</evidence>
<feature type="region of interest" description="Disordered" evidence="7">
    <location>
        <begin position="104"/>
        <end position="139"/>
    </location>
</feature>
<dbReference type="Pfam" id="PF09770">
    <property type="entry name" value="PAT1"/>
    <property type="match status" value="1"/>
</dbReference>
<evidence type="ECO:0000313" key="10">
    <source>
        <dbReference type="Proteomes" id="UP000809789"/>
    </source>
</evidence>
<evidence type="ECO:0000259" key="8">
    <source>
        <dbReference type="Pfam" id="PF09770"/>
    </source>
</evidence>
<feature type="domain" description="mRNA decay factor PAT1" evidence="8">
    <location>
        <begin position="1"/>
        <end position="792"/>
    </location>
</feature>
<keyword evidence="10" id="KW-1185">Reference proteome</keyword>
<evidence type="ECO:0000256" key="6">
    <source>
        <dbReference type="ARBA" id="ARBA00023242"/>
    </source>
</evidence>
<feature type="compositionally biased region" description="Low complexity" evidence="7">
    <location>
        <begin position="109"/>
        <end position="123"/>
    </location>
</feature>
<name>A0A8K0L288_9PEZI</name>
<keyword evidence="6" id="KW-0539">Nucleus</keyword>
<keyword evidence="4" id="KW-0963">Cytoplasm</keyword>
<dbReference type="AlphaFoldDB" id="A0A8K0L288"/>
<feature type="compositionally biased region" description="Low complexity" evidence="7">
    <location>
        <begin position="263"/>
        <end position="279"/>
    </location>
</feature>
<dbReference type="PANTHER" id="PTHR21551">
    <property type="entry name" value="TOPOISOMERASE II-ASSOCIATED PROTEIN PAT1"/>
    <property type="match status" value="1"/>
</dbReference>
<dbReference type="GO" id="GO:0000932">
    <property type="term" value="C:P-body"/>
    <property type="evidence" value="ECO:0007669"/>
    <property type="project" value="UniProtKB-SubCell"/>
</dbReference>
<dbReference type="InterPro" id="IPR019167">
    <property type="entry name" value="PAT1_dom"/>
</dbReference>
<feature type="region of interest" description="Disordered" evidence="7">
    <location>
        <begin position="461"/>
        <end position="488"/>
    </location>
</feature>
<organism evidence="9 10">
    <name type="scientific">Elsinoe batatas</name>
    <dbReference type="NCBI Taxonomy" id="2601811"/>
    <lineage>
        <taxon>Eukaryota</taxon>
        <taxon>Fungi</taxon>
        <taxon>Dikarya</taxon>
        <taxon>Ascomycota</taxon>
        <taxon>Pezizomycotina</taxon>
        <taxon>Dothideomycetes</taxon>
        <taxon>Dothideomycetidae</taxon>
        <taxon>Myriangiales</taxon>
        <taxon>Elsinoaceae</taxon>
        <taxon>Elsinoe</taxon>
    </lineage>
</organism>
<proteinExistence type="inferred from homology"/>
<feature type="region of interest" description="Disordered" evidence="7">
    <location>
        <begin position="1"/>
        <end position="41"/>
    </location>
</feature>
<dbReference type="PANTHER" id="PTHR21551:SF0">
    <property type="entry name" value="PROTEIN ASSOCIATED WITH TOPO II RELATED-1, ISOFORM A"/>
    <property type="match status" value="1"/>
</dbReference>
<dbReference type="GO" id="GO:0005634">
    <property type="term" value="C:nucleus"/>
    <property type="evidence" value="ECO:0007669"/>
    <property type="project" value="UniProtKB-SubCell"/>
</dbReference>
<dbReference type="OrthoDB" id="74835at2759"/>
<dbReference type="GO" id="GO:0033962">
    <property type="term" value="P:P-body assembly"/>
    <property type="evidence" value="ECO:0007669"/>
    <property type="project" value="TreeGrafter"/>
</dbReference>
<accession>A0A8K0L288</accession>
<dbReference type="GO" id="GO:0003723">
    <property type="term" value="F:RNA binding"/>
    <property type="evidence" value="ECO:0007669"/>
    <property type="project" value="UniProtKB-KW"/>
</dbReference>
<comment type="similarity">
    <text evidence="3">Belongs to the PAT1 family.</text>
</comment>
<protein>
    <recommendedName>
        <fullName evidence="8">mRNA decay factor PAT1 domain-containing protein</fullName>
    </recommendedName>
</protein>
<dbReference type="Proteomes" id="UP000809789">
    <property type="component" value="Unassembled WGS sequence"/>
</dbReference>
<comment type="subcellular location">
    <subcellularLocation>
        <location evidence="2">Cytoplasm</location>
        <location evidence="2">P-body</location>
    </subcellularLocation>
    <subcellularLocation>
        <location evidence="1">Nucleus</location>
    </subcellularLocation>
</comment>
<dbReference type="InterPro" id="IPR039900">
    <property type="entry name" value="Pat1-like"/>
</dbReference>
<comment type="caution">
    <text evidence="9">The sequence shown here is derived from an EMBL/GenBank/DDBJ whole genome shotgun (WGS) entry which is preliminary data.</text>
</comment>
<dbReference type="GO" id="GO:0000290">
    <property type="term" value="P:deadenylation-dependent decapping of nuclear-transcribed mRNA"/>
    <property type="evidence" value="ECO:0007669"/>
    <property type="project" value="InterPro"/>
</dbReference>
<reference evidence="9" key="1">
    <citation type="submission" date="2021-07" db="EMBL/GenBank/DDBJ databases">
        <title>Elsinoe batatas strain:CRI-CJ2 Genome sequencing and assembly.</title>
        <authorList>
            <person name="Huang L."/>
        </authorList>
    </citation>
    <scope>NUCLEOTIDE SEQUENCE</scope>
    <source>
        <strain evidence="9">CRI-CJ2</strain>
    </source>
</reference>
<evidence type="ECO:0000256" key="3">
    <source>
        <dbReference type="ARBA" id="ARBA00009138"/>
    </source>
</evidence>
<evidence type="ECO:0000256" key="2">
    <source>
        <dbReference type="ARBA" id="ARBA00004201"/>
    </source>
</evidence>
<feature type="compositionally biased region" description="Low complexity" evidence="7">
    <location>
        <begin position="190"/>
        <end position="214"/>
    </location>
</feature>
<dbReference type="EMBL" id="JAESVG020000004">
    <property type="protein sequence ID" value="KAG8628339.1"/>
    <property type="molecule type" value="Genomic_DNA"/>
</dbReference>
<sequence>MSFFGFDTTLPRDRGQQDASRGFFDNRQDPFAGYSNQAGDQEEILDFDETYDGLGDGLLETGDDLNDDTFGDSGKVGKDFDFSGQTADARGTLLEEEALHYARQPPPQARQQPQYQQQFFQQPTKPVKSGYENYKQPDYIPQLEASASIWGLPSKKAPDAAPKQAEPAAPIAAEARKFMSLEEVEAAMRSQSAPQPQQQVQQQQQHQQQFQQPPSQLPTGPRQDGQGQQFQGLPQILQRPPPQGPAQQLQGQQPPRGPSASGIPPIQILQRQQQQNQGPPTQPANFGHARAPSMPMNPMAQHMAILTDQQRELFMAEEAKRAKRNHKIHQLSRNNGVMTPQDKNFITRIQLQQLMAASGGLDDKDAQLAEDFYYQVYAQIRGAPRQDPNQPLSHFAQTYLLQTGSRFGGGRRHPRGGDNHAQRMEQQVQRAVEAAKARPKTKQLTVEGSLGKIAFSNSKTPRPLLNFKRPDADGKLHGKGAKVSGADAKAARRDIEACYSTLMEMEDHERRLPPPPTEESNPGAIQRHIEWRERHRELNANLWSNLKVMEPIQDNPPTLHPFISILSYAKGKKLIPRIFRHIDEQQRTTLLTIIILHLDVLDVVRLAYPQPDEPRPPPAVREAVDLFMQAVFPPMFAFVNDAPLSIVSGLLGLIVDRVNLQIIIRTKIGVSILTGLISRAEMLKQTGGPAITEEDWSQFNHLYGRLFDLAEPMLPYIFSTESVNSSDDVHVWQFLAAMGVGASPEQQQRLVLGVKDRVMETVGVSKTLPQEMATKKLGEVNLFMRAIGLDVELLG</sequence>
<keyword evidence="5" id="KW-0694">RNA-binding</keyword>
<evidence type="ECO:0000256" key="1">
    <source>
        <dbReference type="ARBA" id="ARBA00004123"/>
    </source>
</evidence>
<gene>
    <name evidence="9" type="ORF">KVT40_004212</name>
</gene>
<evidence type="ECO:0000313" key="9">
    <source>
        <dbReference type="EMBL" id="KAG8628339.1"/>
    </source>
</evidence>
<feature type="compositionally biased region" description="Low complexity" evidence="7">
    <location>
        <begin position="245"/>
        <end position="254"/>
    </location>
</feature>
<feature type="region of interest" description="Disordered" evidence="7">
    <location>
        <begin position="185"/>
        <end position="296"/>
    </location>
</feature>
<evidence type="ECO:0000256" key="5">
    <source>
        <dbReference type="ARBA" id="ARBA00022884"/>
    </source>
</evidence>